<keyword evidence="2" id="KW-1185">Reference proteome</keyword>
<dbReference type="InterPro" id="IPR021471">
    <property type="entry name" value="DUF3124"/>
</dbReference>
<evidence type="ECO:0000313" key="2">
    <source>
        <dbReference type="Proteomes" id="UP000756860"/>
    </source>
</evidence>
<gene>
    <name evidence="1" type="ORF">KI810_05350</name>
</gene>
<accession>A0ABS5SCY5</accession>
<dbReference type="Pfam" id="PF11322">
    <property type="entry name" value="DUF3124"/>
    <property type="match status" value="1"/>
</dbReference>
<dbReference type="RefSeq" id="WP_214174414.1">
    <property type="nucleotide sequence ID" value="NZ_JAHCVK010000001.1"/>
</dbReference>
<evidence type="ECO:0000313" key="1">
    <source>
        <dbReference type="EMBL" id="MBT0652472.1"/>
    </source>
</evidence>
<name>A0ABS5SCY5_9BACT</name>
<sequence length="163" mass="17964">MRYLPRISFSTSILFLLLLLLTTPEASWSASSEVRLSKGQTVYVPAYSNVFTGPRKLPFQLATTLSIRNTDLSASFQITAIDYYDTGGKLVRRYLEKPQILGPLASSFVHIEEKDTSGGFGANFIVKWNSDRMMNSPIIECVMIGATGGQGISFVSPGQEIKE</sequence>
<protein>
    <submittedName>
        <fullName evidence="1">DUF3124 domain-containing protein</fullName>
    </submittedName>
</protein>
<reference evidence="1 2" key="1">
    <citation type="submission" date="2021-05" db="EMBL/GenBank/DDBJ databases">
        <title>The draft genome of Geobacter luticola JCM 17780.</title>
        <authorList>
            <person name="Xu Z."/>
            <person name="Masuda Y."/>
            <person name="Itoh H."/>
            <person name="Senoo K."/>
        </authorList>
    </citation>
    <scope>NUCLEOTIDE SEQUENCE [LARGE SCALE GENOMIC DNA]</scope>
    <source>
        <strain evidence="1 2">JCM 17780</strain>
    </source>
</reference>
<dbReference type="EMBL" id="JAHCVK010000001">
    <property type="protein sequence ID" value="MBT0652472.1"/>
    <property type="molecule type" value="Genomic_DNA"/>
</dbReference>
<dbReference type="Proteomes" id="UP000756860">
    <property type="component" value="Unassembled WGS sequence"/>
</dbReference>
<proteinExistence type="predicted"/>
<organism evidence="1 2">
    <name type="scientific">Geomobilimonas luticola</name>
    <dbReference type="NCBI Taxonomy" id="1114878"/>
    <lineage>
        <taxon>Bacteria</taxon>
        <taxon>Pseudomonadati</taxon>
        <taxon>Thermodesulfobacteriota</taxon>
        <taxon>Desulfuromonadia</taxon>
        <taxon>Geobacterales</taxon>
        <taxon>Geobacteraceae</taxon>
        <taxon>Geomobilimonas</taxon>
    </lineage>
</organism>
<comment type="caution">
    <text evidence="1">The sequence shown here is derived from an EMBL/GenBank/DDBJ whole genome shotgun (WGS) entry which is preliminary data.</text>
</comment>